<sequence length="419" mass="43585">MGGEVYLAEYGRAKTIHFDLVEVDGVDLRVDAADGGSDCIVMTDEAAEGTATNDFVDEGTGYSLVLTAAEMAGARITVYVIDSATKAWLDKTIQIETFGHLSSAHPFLSKYWTNGAVNDASASSTVWTFDGFTEATADHVIGSELTFTSGANAGQCRTVTDYTSTVITVSPAFLAAPADNDEFVLEARPTTSAGNVPGVDIAAILVDTAVIGALGAGLTDLGGMSTGMKAEVNAEVDTAFLSNLIIRTNTAQAGADATITLDTNASTTNDTYRFQIVGIISGTGAGQSRPIISYVGSTRVATIEPNWATNPSSDSVFVLIPDGRSGIVVNGITSSQLADTAIDEISDGVWDEAMVASTGAPAITGSMRAFMEWWATLSRNVVNQTATTTTVRNDADDGDISTSTVSDDGTTFVRGEFTT</sequence>
<evidence type="ECO:0000313" key="1">
    <source>
        <dbReference type="EMBL" id="KKN07626.1"/>
    </source>
</evidence>
<name>A0A0F9Q2W6_9ZZZZ</name>
<reference evidence="1" key="1">
    <citation type="journal article" date="2015" name="Nature">
        <title>Complex archaea that bridge the gap between prokaryotes and eukaryotes.</title>
        <authorList>
            <person name="Spang A."/>
            <person name="Saw J.H."/>
            <person name="Jorgensen S.L."/>
            <person name="Zaremba-Niedzwiedzka K."/>
            <person name="Martijn J."/>
            <person name="Lind A.E."/>
            <person name="van Eijk R."/>
            <person name="Schleper C."/>
            <person name="Guy L."/>
            <person name="Ettema T.J."/>
        </authorList>
    </citation>
    <scope>NUCLEOTIDE SEQUENCE</scope>
</reference>
<dbReference type="EMBL" id="LAZR01004548">
    <property type="protein sequence ID" value="KKN07626.1"/>
    <property type="molecule type" value="Genomic_DNA"/>
</dbReference>
<dbReference type="AlphaFoldDB" id="A0A0F9Q2W6"/>
<gene>
    <name evidence="1" type="ORF">LCGC14_1065110</name>
</gene>
<organism evidence="1">
    <name type="scientific">marine sediment metagenome</name>
    <dbReference type="NCBI Taxonomy" id="412755"/>
    <lineage>
        <taxon>unclassified sequences</taxon>
        <taxon>metagenomes</taxon>
        <taxon>ecological metagenomes</taxon>
    </lineage>
</organism>
<comment type="caution">
    <text evidence="1">The sequence shown here is derived from an EMBL/GenBank/DDBJ whole genome shotgun (WGS) entry which is preliminary data.</text>
</comment>
<protein>
    <submittedName>
        <fullName evidence="1">Uncharacterized protein</fullName>
    </submittedName>
</protein>
<accession>A0A0F9Q2W6</accession>
<proteinExistence type="predicted"/>